<proteinExistence type="predicted"/>
<dbReference type="AlphaFoldDB" id="A0A8S9ZJY4"/>
<protein>
    <submittedName>
        <fullName evidence="1">Reverse transcriptase domain-containing protein</fullName>
    </submittedName>
</protein>
<name>A0A8S9ZJY4_9BILA</name>
<reference evidence="1" key="1">
    <citation type="journal article" date="2020" name="Ecol. Evol.">
        <title>Genome structure and content of the rice root-knot nematode (Meloidogyne graminicola).</title>
        <authorList>
            <person name="Phan N.T."/>
            <person name="Danchin E.G.J."/>
            <person name="Klopp C."/>
            <person name="Perfus-Barbeoch L."/>
            <person name="Kozlowski D.K."/>
            <person name="Koutsovoulos G.D."/>
            <person name="Lopez-Roques C."/>
            <person name="Bouchez O."/>
            <person name="Zahm M."/>
            <person name="Besnard G."/>
            <person name="Bellafiore S."/>
        </authorList>
    </citation>
    <scope>NUCLEOTIDE SEQUENCE</scope>
    <source>
        <strain evidence="1">VN-18</strain>
    </source>
</reference>
<dbReference type="InterPro" id="IPR013320">
    <property type="entry name" value="ConA-like_dom_sf"/>
</dbReference>
<dbReference type="OrthoDB" id="5852796at2759"/>
<gene>
    <name evidence="1" type="ORF">Mgra_00006823</name>
</gene>
<keyword evidence="1" id="KW-0695">RNA-directed DNA polymerase</keyword>
<dbReference type="GO" id="GO:0003964">
    <property type="term" value="F:RNA-directed DNA polymerase activity"/>
    <property type="evidence" value="ECO:0007669"/>
    <property type="project" value="UniProtKB-KW"/>
</dbReference>
<dbReference type="SUPFAM" id="SSF49899">
    <property type="entry name" value="Concanavalin A-like lectins/glucanases"/>
    <property type="match status" value="1"/>
</dbReference>
<dbReference type="InterPro" id="IPR043136">
    <property type="entry name" value="B30.2/SPRY_sf"/>
</dbReference>
<dbReference type="EMBL" id="JABEBT010000070">
    <property type="protein sequence ID" value="KAF7633755.1"/>
    <property type="molecule type" value="Genomic_DNA"/>
</dbReference>
<dbReference type="Gene3D" id="2.60.120.920">
    <property type="match status" value="2"/>
</dbReference>
<sequence>MGQKFTNNIKTTSTIFHNNISNTIRGFEYFIKLYKIMFKFWTFYFTQNVNFFNCTTTFPLLSSDKTINEIKLVYKYVENKWKYIDDWKCCDNKCVNTNKPTKFCTEGNGFGQIKKNGENKIAGIKAENNFIKPINELIQTYTLYYFEVELKFEENELISIGLTNNNHSVYLFPNYKLIFCLFQTELRFINLPSFTYKTNDIIGCGLVYPPPKITNKLPYIFFTLNGKQIGKAILLHWYYSGLFRPCVELRCCSIETNFGNNSFIYDVFKYCVTEEFYKEEEFLKYFVFKYVENRWNNIDGNCCDNKCVNNNKPTSFCREGNGFIRIKSNTEIKMSIKLPSFTCKTNDIFGCGLVYPPPKLNNEVPYVFFTKNGKQIGKAILLEENYELFRPYVGLECCSIEANFGDNPFIYDVSKHDPIFIVN</sequence>
<evidence type="ECO:0000313" key="2">
    <source>
        <dbReference type="Proteomes" id="UP000605970"/>
    </source>
</evidence>
<comment type="caution">
    <text evidence="1">The sequence shown here is derived from an EMBL/GenBank/DDBJ whole genome shotgun (WGS) entry which is preliminary data.</text>
</comment>
<organism evidence="1 2">
    <name type="scientific">Meloidogyne graminicola</name>
    <dbReference type="NCBI Taxonomy" id="189291"/>
    <lineage>
        <taxon>Eukaryota</taxon>
        <taxon>Metazoa</taxon>
        <taxon>Ecdysozoa</taxon>
        <taxon>Nematoda</taxon>
        <taxon>Chromadorea</taxon>
        <taxon>Rhabditida</taxon>
        <taxon>Tylenchina</taxon>
        <taxon>Tylenchomorpha</taxon>
        <taxon>Tylenchoidea</taxon>
        <taxon>Meloidogynidae</taxon>
        <taxon>Meloidogyninae</taxon>
        <taxon>Meloidogyne</taxon>
    </lineage>
</organism>
<keyword evidence="2" id="KW-1185">Reference proteome</keyword>
<keyword evidence="1" id="KW-0548">Nucleotidyltransferase</keyword>
<keyword evidence="1" id="KW-0808">Transferase</keyword>
<evidence type="ECO:0000313" key="1">
    <source>
        <dbReference type="EMBL" id="KAF7633755.1"/>
    </source>
</evidence>
<accession>A0A8S9ZJY4</accession>
<dbReference type="Proteomes" id="UP000605970">
    <property type="component" value="Unassembled WGS sequence"/>
</dbReference>